<comment type="caution">
    <text evidence="3">The sequence shown here is derived from an EMBL/GenBank/DDBJ whole genome shotgun (WGS) entry which is preliminary data.</text>
</comment>
<reference evidence="3 4" key="1">
    <citation type="journal article" date="2011" name="J. Bacteriol.">
        <title>Genome sequence of Chthoniobacter flavus Ellin428, an aerobic heterotrophic soil bacterium.</title>
        <authorList>
            <person name="Kant R."/>
            <person name="van Passel M.W."/>
            <person name="Palva A."/>
            <person name="Lucas S."/>
            <person name="Lapidus A."/>
            <person name="Glavina Del Rio T."/>
            <person name="Dalin E."/>
            <person name="Tice H."/>
            <person name="Bruce D."/>
            <person name="Goodwin L."/>
            <person name="Pitluck S."/>
            <person name="Larimer F.W."/>
            <person name="Land M.L."/>
            <person name="Hauser L."/>
            <person name="Sangwan P."/>
            <person name="de Vos W.M."/>
            <person name="Janssen P.H."/>
            <person name="Smidt H."/>
        </authorList>
    </citation>
    <scope>NUCLEOTIDE SEQUENCE [LARGE SCALE GENOMIC DNA]</scope>
    <source>
        <strain evidence="3 4">Ellin428</strain>
    </source>
</reference>
<dbReference type="Pfam" id="PF01075">
    <property type="entry name" value="Glyco_transf_9"/>
    <property type="match status" value="1"/>
</dbReference>
<dbReference type="CDD" id="cd03789">
    <property type="entry name" value="GT9_LPS_heptosyltransferase"/>
    <property type="match status" value="1"/>
</dbReference>
<dbReference type="STRING" id="497964.CfE428DRAFT_2789"/>
<dbReference type="InterPro" id="IPR051199">
    <property type="entry name" value="LPS_LOS_Heptosyltrfase"/>
</dbReference>
<evidence type="ECO:0000256" key="1">
    <source>
        <dbReference type="ARBA" id="ARBA00022676"/>
    </source>
</evidence>
<dbReference type="PANTHER" id="PTHR30160:SF1">
    <property type="entry name" value="LIPOPOLYSACCHARIDE 1,2-N-ACETYLGLUCOSAMINETRANSFERASE-RELATED"/>
    <property type="match status" value="1"/>
</dbReference>
<dbReference type="SUPFAM" id="SSF53756">
    <property type="entry name" value="UDP-Glycosyltransferase/glycogen phosphorylase"/>
    <property type="match status" value="1"/>
</dbReference>
<dbReference type="InParanoid" id="B4D1K1"/>
<dbReference type="AlphaFoldDB" id="B4D1K1"/>
<dbReference type="Gene3D" id="3.40.50.2000">
    <property type="entry name" value="Glycogen Phosphorylase B"/>
    <property type="match status" value="2"/>
</dbReference>
<keyword evidence="2 3" id="KW-0808">Transferase</keyword>
<dbReference type="eggNOG" id="COG0859">
    <property type="taxonomic scope" value="Bacteria"/>
</dbReference>
<keyword evidence="4" id="KW-1185">Reference proteome</keyword>
<accession>B4D1K1</accession>
<organism evidence="3 4">
    <name type="scientific">Chthoniobacter flavus Ellin428</name>
    <dbReference type="NCBI Taxonomy" id="497964"/>
    <lineage>
        <taxon>Bacteria</taxon>
        <taxon>Pseudomonadati</taxon>
        <taxon>Verrucomicrobiota</taxon>
        <taxon>Spartobacteria</taxon>
        <taxon>Chthoniobacterales</taxon>
        <taxon>Chthoniobacteraceae</taxon>
        <taxon>Chthoniobacter</taxon>
    </lineage>
</organism>
<name>B4D1K1_9BACT</name>
<sequence>MSWKRNAIEAACTVASRFAPRADCIPENPRSIFVLRNNDIGDLLVVTPLFEALRRRFPKTRIIAGVGAWNVEVLRGNPHVDEVLPINAPWHNGKIQPQNIAATLRYIGRSPEVAALAARKCDIGIDVLGSPQGSLLQMRAGISWRLGVRGYAGGHSAAQQCVAFDAHEHVGRMALRFAELLGATELPENRPQIYPSSKPEQHGAIVVAPGGGFAEKCWPPTHFAALLDRLAPARVIVIGGPQDSVAGASFAQGRGHVEDHTMRYSLAELFSVIAGARAVICNSSMAMHVAAAFRKPCLVVLGPHFADAAQHATQWAYPETRVLGRTSDHPEICSPEEVMPVLGSLLAPT</sequence>
<dbReference type="EMBL" id="ABVL01000007">
    <property type="protein sequence ID" value="EDY19613.1"/>
    <property type="molecule type" value="Genomic_DNA"/>
</dbReference>
<gene>
    <name evidence="3" type="ORF">CfE428DRAFT_2789</name>
</gene>
<dbReference type="GO" id="GO:0009244">
    <property type="term" value="P:lipopolysaccharide core region biosynthetic process"/>
    <property type="evidence" value="ECO:0007669"/>
    <property type="project" value="TreeGrafter"/>
</dbReference>
<dbReference type="RefSeq" id="WP_006980114.1">
    <property type="nucleotide sequence ID" value="NZ_ABVL01000007.1"/>
</dbReference>
<dbReference type="InterPro" id="IPR002201">
    <property type="entry name" value="Glyco_trans_9"/>
</dbReference>
<evidence type="ECO:0000313" key="4">
    <source>
        <dbReference type="Proteomes" id="UP000005824"/>
    </source>
</evidence>
<protein>
    <submittedName>
        <fullName evidence="3">Glycosyl transferase family 9</fullName>
    </submittedName>
</protein>
<dbReference type="Proteomes" id="UP000005824">
    <property type="component" value="Unassembled WGS sequence"/>
</dbReference>
<evidence type="ECO:0000256" key="2">
    <source>
        <dbReference type="ARBA" id="ARBA00022679"/>
    </source>
</evidence>
<dbReference type="GO" id="GO:0005829">
    <property type="term" value="C:cytosol"/>
    <property type="evidence" value="ECO:0007669"/>
    <property type="project" value="TreeGrafter"/>
</dbReference>
<proteinExistence type="predicted"/>
<evidence type="ECO:0000313" key="3">
    <source>
        <dbReference type="EMBL" id="EDY19613.1"/>
    </source>
</evidence>
<dbReference type="FunCoup" id="B4D1K1">
    <property type="interactions" value="193"/>
</dbReference>
<dbReference type="GO" id="GO:0008713">
    <property type="term" value="F:ADP-heptose-lipopolysaccharide heptosyltransferase activity"/>
    <property type="evidence" value="ECO:0007669"/>
    <property type="project" value="TreeGrafter"/>
</dbReference>
<dbReference type="PANTHER" id="PTHR30160">
    <property type="entry name" value="TETRAACYLDISACCHARIDE 4'-KINASE-RELATED"/>
    <property type="match status" value="1"/>
</dbReference>
<keyword evidence="1" id="KW-0328">Glycosyltransferase</keyword>